<gene>
    <name evidence="1" type="ORF">J122_2032</name>
</gene>
<reference evidence="2" key="1">
    <citation type="submission" date="2015-12" db="EMBL/GenBank/DDBJ databases">
        <authorList>
            <person name="Lima A."/>
            <person name="Farahani Zayas N."/>
            <person name="Castro Da Silva M.A."/>
            <person name="Cabral A."/>
            <person name="Pessatti M.L."/>
        </authorList>
    </citation>
    <scope>NUCLEOTIDE SEQUENCE [LARGE SCALE GENOMIC DNA]</scope>
    <source>
        <strain evidence="2">LAMA 842</strain>
    </source>
</reference>
<dbReference type="Proteomes" id="UP000070282">
    <property type="component" value="Unassembled WGS sequence"/>
</dbReference>
<keyword evidence="2" id="KW-1185">Reference proteome</keyword>
<evidence type="ECO:0000313" key="2">
    <source>
        <dbReference type="Proteomes" id="UP000070282"/>
    </source>
</evidence>
<comment type="caution">
    <text evidence="1">The sequence shown here is derived from an EMBL/GenBank/DDBJ whole genome shotgun (WGS) entry which is preliminary data.</text>
</comment>
<name>A0A137SBD9_9GAMM</name>
<evidence type="ECO:0000313" key="1">
    <source>
        <dbReference type="EMBL" id="KXO09759.1"/>
    </source>
</evidence>
<sequence>MPRPIQVRHEHADLQIMNRDFLLLDSHRTPQKTGLLDINQFATLVKRHHYSLVSKHHRKETMSNASYQTATKCSIVNGITG</sequence>
<protein>
    <submittedName>
        <fullName evidence="1">Uncharacterized protein</fullName>
    </submittedName>
</protein>
<dbReference type="EMBL" id="LOCO01000009">
    <property type="protein sequence ID" value="KXO09759.1"/>
    <property type="molecule type" value="Genomic_DNA"/>
</dbReference>
<dbReference type="AlphaFoldDB" id="A0A137SBD9"/>
<accession>A0A137SBD9</accession>
<proteinExistence type="predicted"/>
<organism evidence="1 2">
    <name type="scientific">Marinobacter excellens LAMA 842</name>
    <dbReference type="NCBI Taxonomy" id="1306954"/>
    <lineage>
        <taxon>Bacteria</taxon>
        <taxon>Pseudomonadati</taxon>
        <taxon>Pseudomonadota</taxon>
        <taxon>Gammaproteobacteria</taxon>
        <taxon>Pseudomonadales</taxon>
        <taxon>Marinobacteraceae</taxon>
        <taxon>Marinobacter</taxon>
    </lineage>
</organism>